<proteinExistence type="predicted"/>
<name>A0A286RA51_9BACT</name>
<reference evidence="1 2" key="1">
    <citation type="journal article" name="Front. Microbiol.">
        <title>Sugar Metabolism of the First Thermophilic Planctomycete Thermogutta terrifontis: Comparative Genomic and Transcriptomic Approaches.</title>
        <authorList>
            <person name="Elcheninov A.G."/>
            <person name="Menzel P."/>
            <person name="Gudbergsdottir S.R."/>
            <person name="Slesarev A.I."/>
            <person name="Kadnikov V.V."/>
            <person name="Krogh A."/>
            <person name="Bonch-Osmolovskaya E.A."/>
            <person name="Peng X."/>
            <person name="Kublanov I.V."/>
        </authorList>
    </citation>
    <scope>NUCLEOTIDE SEQUENCE [LARGE SCALE GENOMIC DNA]</scope>
    <source>
        <strain evidence="1 2">R1</strain>
    </source>
</reference>
<organism evidence="1 2">
    <name type="scientific">Thermogutta terrifontis</name>
    <dbReference type="NCBI Taxonomy" id="1331910"/>
    <lineage>
        <taxon>Bacteria</taxon>
        <taxon>Pseudomonadati</taxon>
        <taxon>Planctomycetota</taxon>
        <taxon>Planctomycetia</taxon>
        <taxon>Pirellulales</taxon>
        <taxon>Thermoguttaceae</taxon>
        <taxon>Thermogutta</taxon>
    </lineage>
</organism>
<keyword evidence="2" id="KW-1185">Reference proteome</keyword>
<sequence>MFGVFEGIQWDAIFPHEVNQSIAGNTTETASRNAESLQLTGIEAANDGLLAHFADLRCFSRREYSLACER</sequence>
<accession>A0A286RA51</accession>
<evidence type="ECO:0000313" key="1">
    <source>
        <dbReference type="EMBL" id="ASV72854.1"/>
    </source>
</evidence>
<evidence type="ECO:0000313" key="2">
    <source>
        <dbReference type="Proteomes" id="UP000215086"/>
    </source>
</evidence>
<gene>
    <name evidence="1" type="ORF">THTE_0252</name>
</gene>
<dbReference type="Proteomes" id="UP000215086">
    <property type="component" value="Chromosome"/>
</dbReference>
<dbReference type="KEGG" id="ttf:THTE_0252"/>
<dbReference type="EMBL" id="CP018477">
    <property type="protein sequence ID" value="ASV72854.1"/>
    <property type="molecule type" value="Genomic_DNA"/>
</dbReference>
<dbReference type="AlphaFoldDB" id="A0A286RA51"/>
<protein>
    <submittedName>
        <fullName evidence="1">Uncharacterized protein</fullName>
    </submittedName>
</protein>